<protein>
    <submittedName>
        <fullName evidence="2">Uncharacterized protein</fullName>
    </submittedName>
</protein>
<comment type="caution">
    <text evidence="2">The sequence shown here is derived from an EMBL/GenBank/DDBJ whole genome shotgun (WGS) entry which is preliminary data.</text>
</comment>
<dbReference type="Proteomes" id="UP000070255">
    <property type="component" value="Unassembled WGS sequence"/>
</dbReference>
<evidence type="ECO:0000313" key="2">
    <source>
        <dbReference type="EMBL" id="KWZ42889.1"/>
    </source>
</evidence>
<proteinExistence type="predicted"/>
<keyword evidence="3" id="KW-1185">Reference proteome</keyword>
<feature type="compositionally biased region" description="Low complexity" evidence="1">
    <location>
        <begin position="26"/>
        <end position="36"/>
    </location>
</feature>
<accession>A0ABR5TD13</accession>
<dbReference type="EMBL" id="LNJQ01000001">
    <property type="protein sequence ID" value="KWZ42889.1"/>
    <property type="molecule type" value="Genomic_DNA"/>
</dbReference>
<gene>
    <name evidence="2" type="ORF">WS72_08465</name>
</gene>
<name>A0ABR5TD13_9BURK</name>
<reference evidence="2 3" key="1">
    <citation type="submission" date="2015-11" db="EMBL/GenBank/DDBJ databases">
        <authorList>
            <person name="Sahl J."/>
            <person name="Wagner D."/>
            <person name="Keim P."/>
        </authorList>
    </citation>
    <scope>NUCLEOTIDE SEQUENCE [LARGE SCALE GENOMIC DNA]</scope>
    <source>
        <strain evidence="2 3">BDU18</strain>
    </source>
</reference>
<evidence type="ECO:0000256" key="1">
    <source>
        <dbReference type="SAM" id="MobiDB-lite"/>
    </source>
</evidence>
<feature type="compositionally biased region" description="Basic and acidic residues" evidence="1">
    <location>
        <begin position="1"/>
        <end position="11"/>
    </location>
</feature>
<evidence type="ECO:0000313" key="3">
    <source>
        <dbReference type="Proteomes" id="UP000070255"/>
    </source>
</evidence>
<sequence>MTDARFERRACEPNGGHLRLRRSRRGASAPRLSSSPMRRCTADLQPLHRRFIAASSHRRDSPRRAAAFVHATFLSLCGSPISKFDMISSARTIAE</sequence>
<organism evidence="2 3">
    <name type="scientific">Burkholderia savannae</name>
    <dbReference type="NCBI Taxonomy" id="1637837"/>
    <lineage>
        <taxon>Bacteria</taxon>
        <taxon>Pseudomonadati</taxon>
        <taxon>Pseudomonadota</taxon>
        <taxon>Betaproteobacteria</taxon>
        <taxon>Burkholderiales</taxon>
        <taxon>Burkholderiaceae</taxon>
        <taxon>Burkholderia</taxon>
        <taxon>pseudomallei group</taxon>
    </lineage>
</organism>
<feature type="region of interest" description="Disordered" evidence="1">
    <location>
        <begin position="1"/>
        <end position="37"/>
    </location>
</feature>